<reference evidence="1" key="1">
    <citation type="submission" date="2023-06" db="EMBL/GenBank/DDBJ databases">
        <title>Genomic analysis of the entomopathogenic nematode Steinernema hermaphroditum.</title>
        <authorList>
            <person name="Schwarz E.M."/>
            <person name="Heppert J.K."/>
            <person name="Baniya A."/>
            <person name="Schwartz H.T."/>
            <person name="Tan C.-H."/>
            <person name="Antoshechkin I."/>
            <person name="Sternberg P.W."/>
            <person name="Goodrich-Blair H."/>
            <person name="Dillman A.R."/>
        </authorList>
    </citation>
    <scope>NUCLEOTIDE SEQUENCE</scope>
    <source>
        <strain evidence="1">PS9179</strain>
        <tissue evidence="1">Whole animal</tissue>
    </source>
</reference>
<accession>A0AA39ISJ3</accession>
<evidence type="ECO:0000313" key="1">
    <source>
        <dbReference type="EMBL" id="KAK0428263.1"/>
    </source>
</evidence>
<proteinExistence type="predicted"/>
<comment type="caution">
    <text evidence="1">The sequence shown here is derived from an EMBL/GenBank/DDBJ whole genome shotgun (WGS) entry which is preliminary data.</text>
</comment>
<keyword evidence="2" id="KW-1185">Reference proteome</keyword>
<organism evidence="1 2">
    <name type="scientific">Steinernema hermaphroditum</name>
    <dbReference type="NCBI Taxonomy" id="289476"/>
    <lineage>
        <taxon>Eukaryota</taxon>
        <taxon>Metazoa</taxon>
        <taxon>Ecdysozoa</taxon>
        <taxon>Nematoda</taxon>
        <taxon>Chromadorea</taxon>
        <taxon>Rhabditida</taxon>
        <taxon>Tylenchina</taxon>
        <taxon>Panagrolaimomorpha</taxon>
        <taxon>Strongyloidoidea</taxon>
        <taxon>Steinernematidae</taxon>
        <taxon>Steinernema</taxon>
    </lineage>
</organism>
<evidence type="ECO:0000313" key="2">
    <source>
        <dbReference type="Proteomes" id="UP001175271"/>
    </source>
</evidence>
<dbReference type="AlphaFoldDB" id="A0AA39ISJ3"/>
<dbReference type="Proteomes" id="UP001175271">
    <property type="component" value="Unassembled WGS sequence"/>
</dbReference>
<protein>
    <submittedName>
        <fullName evidence="1">Uncharacterized protein</fullName>
    </submittedName>
</protein>
<gene>
    <name evidence="1" type="ORF">QR680_010700</name>
</gene>
<sequence>MDSVPYKFCEEVIGLLNMKKDDCAEIAKQLTGLWKSAAERYAENLRRFEMKIWKNTEDNWFCRLDRTRDMNDDIKLPDSIAELLAIDRRFVRIANVTIDRDGSRYPGGSIIAMSKDDLIKKLIPFLNALTVHPAQCSYDPSDYHEHRCAYLDIFQRYVAFRTLYLIHHGPESEDYLAAQVKNNLFLSYIEIKGWLDWPNSDRVEDLVVEFMRRPKVKVRIQGNLMVTTKTIEAVFKLWHESGKSIDLGWARGPTEEELLSLPLPKGVKRTEERENGLLLTTFIVHLSLMDCVPYKFCEEVIGSLDMTKFDWEDDVKELTGLWRIAAEKYAENLCILEIAVWKDQGKWQCNFERNWEMPEDMKLPKSMGELHAMDRRFIRIGEVMFGRNADRPINGTVITISNKELVEKLIPFLNAQCFSSCPHSYRLQGSPEYQHEDREIFQRYVNFSSLYITYYGQHTEDYLVAQTKNNTRLSRLVLGEAVHWPHSEKVEDFLIDFLRKPANIPLYVSTRPGSLMVTMRTVKDVYKRWCETGETSFLFANSNITEEELLSLTVPAGVTRQISRENLHMTFVIVNSPLMDCVPYKFCEDVIGSLDMTKSDWEDDAKELTGLWRIAAEKYAENLCILEIAVWKDQGKWQCNFQAHWETPEDMKLPKSIGELLAMDRRFIRIKKVIAGRDADRPLSGKVFAISKNDLVEKLIPFLNAQCLSSCAHYYTLQGSPESRDEDLKVFLRYGNFDHLYITYYGQHSEDYLLAQAKNNTRLGQLELIGAMPHSEKVEDFLIDLLRRPTHLQLFINARPGSLMVTIRTVEDVLKRWCETGETRFIYANSNVTEEELLALTVPEGVSRT</sequence>
<dbReference type="EMBL" id="JAUCMV010000001">
    <property type="protein sequence ID" value="KAK0428263.1"/>
    <property type="molecule type" value="Genomic_DNA"/>
</dbReference>
<name>A0AA39ISJ3_9BILA</name>